<dbReference type="GO" id="GO:0005737">
    <property type="term" value="C:cytoplasm"/>
    <property type="evidence" value="ECO:0007669"/>
    <property type="project" value="UniProtKB-SubCell"/>
</dbReference>
<dbReference type="EC" id="6.1.1.22" evidence="9"/>
<dbReference type="FunFam" id="3.30.930.10:FF:000016">
    <property type="entry name" value="Asparagine--tRNA ligase"/>
    <property type="match status" value="1"/>
</dbReference>
<dbReference type="NCBIfam" id="TIGR00457">
    <property type="entry name" value="asnS"/>
    <property type="match status" value="1"/>
</dbReference>
<comment type="caution">
    <text evidence="11">The sequence shown here is derived from an EMBL/GenBank/DDBJ whole genome shotgun (WGS) entry which is preliminary data.</text>
</comment>
<dbReference type="SUPFAM" id="SSF55681">
    <property type="entry name" value="Class II aaRS and biotin synthetases"/>
    <property type="match status" value="1"/>
</dbReference>
<keyword evidence="8 9" id="KW-0030">Aminoacyl-tRNA synthetase</keyword>
<feature type="domain" description="Aminoacyl-transfer RNA synthetases class-II family profile" evidence="10">
    <location>
        <begin position="134"/>
        <end position="439"/>
    </location>
</feature>
<comment type="catalytic activity">
    <reaction evidence="9">
        <text>tRNA(Asn) + L-asparagine + ATP = L-asparaginyl-tRNA(Asn) + AMP + diphosphate + H(+)</text>
        <dbReference type="Rhea" id="RHEA:11180"/>
        <dbReference type="Rhea" id="RHEA-COMP:9659"/>
        <dbReference type="Rhea" id="RHEA-COMP:9674"/>
        <dbReference type="ChEBI" id="CHEBI:15378"/>
        <dbReference type="ChEBI" id="CHEBI:30616"/>
        <dbReference type="ChEBI" id="CHEBI:33019"/>
        <dbReference type="ChEBI" id="CHEBI:58048"/>
        <dbReference type="ChEBI" id="CHEBI:78442"/>
        <dbReference type="ChEBI" id="CHEBI:78515"/>
        <dbReference type="ChEBI" id="CHEBI:456215"/>
        <dbReference type="EC" id="6.1.1.22"/>
    </reaction>
</comment>
<dbReference type="PRINTS" id="PR01042">
    <property type="entry name" value="TRNASYNTHASP"/>
</dbReference>
<dbReference type="OrthoDB" id="9762036at2"/>
<keyword evidence="4 9" id="KW-0436">Ligase</keyword>
<gene>
    <name evidence="9" type="primary">asnS</name>
    <name evidence="11" type="ORF">CJJ23_03525</name>
</gene>
<evidence type="ECO:0000313" key="11">
    <source>
        <dbReference type="EMBL" id="PAK21184.1"/>
    </source>
</evidence>
<dbReference type="InterPro" id="IPR006195">
    <property type="entry name" value="aa-tRNA-synth_II"/>
</dbReference>
<dbReference type="PROSITE" id="PS50862">
    <property type="entry name" value="AA_TRNA_LIGASE_II"/>
    <property type="match status" value="1"/>
</dbReference>
<dbReference type="GO" id="GO:0003676">
    <property type="term" value="F:nucleic acid binding"/>
    <property type="evidence" value="ECO:0007669"/>
    <property type="project" value="InterPro"/>
</dbReference>
<dbReference type="InterPro" id="IPR002312">
    <property type="entry name" value="Asp/Asn-tRNA-synth_IIb"/>
</dbReference>
<dbReference type="Proteomes" id="UP000216943">
    <property type="component" value="Unassembled WGS sequence"/>
</dbReference>
<protein>
    <recommendedName>
        <fullName evidence="9">Asparagine--tRNA ligase</fullName>
        <ecNumber evidence="9">6.1.1.22</ecNumber>
    </recommendedName>
    <alternativeName>
        <fullName evidence="9">Asparaginyl-tRNA synthetase</fullName>
        <shortName evidence="9">AsnRS</shortName>
    </alternativeName>
</protein>
<dbReference type="AlphaFoldDB" id="A0A269TIB5"/>
<evidence type="ECO:0000256" key="1">
    <source>
        <dbReference type="ARBA" id="ARBA00008226"/>
    </source>
</evidence>
<evidence type="ECO:0000313" key="12">
    <source>
        <dbReference type="Proteomes" id="UP000216943"/>
    </source>
</evidence>
<sequence>MIKNILMLAAENDGRKFLLKGWIANNRGNNKVRFIELNDGSTVESLQLVVKNSESINLEEVESWSLGSALEVIGDFKYTPSAKQVGELEVEQIKLVAKSDEDYPIQKKETSLEFLRSIPHIRHRTNTLRAVTLVRSTISFAIHEFFQGEGFTLVASPIITGTDGEGAGEMWKLDDGREEEFFGSNSTPYLSVSGQLHAEAYALGMKKSYTFAPTFRAEKSNTTKHAAEFWMIEPEVSFNNLDDNIKLADDMLRFIVKRVLSKNQAELEFLQKVNNVNLVERLNHLIANKLQVIEYKKAIKILQKADKQFENNDIKFGTDLSTEHERYLAEEYFKGPVGIINYPKSFKAFYMYQNDDNETVAAFDLLVPGIGEIIGGSQREDRYEKLLQRIKELNISLESLQWYVDLRKYGYKSSAGFGLGLERLVMYITGMENIRDVLPFPRTPNTLKM</sequence>
<organism evidence="11 12">
    <name type="scientific">Mycoplasmopsis agassizii</name>
    <dbReference type="NCBI Taxonomy" id="33922"/>
    <lineage>
        <taxon>Bacteria</taxon>
        <taxon>Bacillati</taxon>
        <taxon>Mycoplasmatota</taxon>
        <taxon>Mycoplasmoidales</taxon>
        <taxon>Metamycoplasmataceae</taxon>
        <taxon>Mycoplasmopsis</taxon>
    </lineage>
</organism>
<dbReference type="PANTHER" id="PTHR22594:SF34">
    <property type="entry name" value="ASPARAGINE--TRNA LIGASE, MITOCHONDRIAL-RELATED"/>
    <property type="match status" value="1"/>
</dbReference>
<evidence type="ECO:0000256" key="6">
    <source>
        <dbReference type="ARBA" id="ARBA00022840"/>
    </source>
</evidence>
<keyword evidence="3 9" id="KW-0963">Cytoplasm</keyword>
<dbReference type="InterPro" id="IPR004364">
    <property type="entry name" value="Aa-tRNA-synt_II"/>
</dbReference>
<dbReference type="SUPFAM" id="SSF50249">
    <property type="entry name" value="Nucleic acid-binding proteins"/>
    <property type="match status" value="1"/>
</dbReference>
<dbReference type="Gene3D" id="2.40.50.140">
    <property type="entry name" value="Nucleic acid-binding proteins"/>
    <property type="match status" value="1"/>
</dbReference>
<dbReference type="CDD" id="cd04318">
    <property type="entry name" value="EcAsnRS_like_N"/>
    <property type="match status" value="1"/>
</dbReference>
<evidence type="ECO:0000256" key="4">
    <source>
        <dbReference type="ARBA" id="ARBA00022598"/>
    </source>
</evidence>
<dbReference type="GO" id="GO:0005524">
    <property type="term" value="F:ATP binding"/>
    <property type="evidence" value="ECO:0007669"/>
    <property type="project" value="UniProtKB-UniRule"/>
</dbReference>
<proteinExistence type="inferred from homology"/>
<dbReference type="Gene3D" id="3.30.930.10">
    <property type="entry name" value="Bira Bifunctional Protein, Domain 2"/>
    <property type="match status" value="1"/>
</dbReference>
<dbReference type="RefSeq" id="WP_095334982.1">
    <property type="nucleotide sequence ID" value="NZ_NQNY01000011.1"/>
</dbReference>
<name>A0A269TIB5_9BACT</name>
<dbReference type="InterPro" id="IPR045864">
    <property type="entry name" value="aa-tRNA-synth_II/BPL/LPL"/>
</dbReference>
<dbReference type="Pfam" id="PF01336">
    <property type="entry name" value="tRNA_anti-codon"/>
    <property type="match status" value="1"/>
</dbReference>
<comment type="similarity">
    <text evidence="1 9">Belongs to the class-II aminoacyl-tRNA synthetase family.</text>
</comment>
<dbReference type="PANTHER" id="PTHR22594">
    <property type="entry name" value="ASPARTYL/LYSYL-TRNA SYNTHETASE"/>
    <property type="match status" value="1"/>
</dbReference>
<keyword evidence="7 9" id="KW-0648">Protein biosynthesis</keyword>
<dbReference type="EMBL" id="NQNY01000011">
    <property type="protein sequence ID" value="PAK21184.1"/>
    <property type="molecule type" value="Genomic_DNA"/>
</dbReference>
<accession>A0A269TIB5</accession>
<evidence type="ECO:0000256" key="7">
    <source>
        <dbReference type="ARBA" id="ARBA00022917"/>
    </source>
</evidence>
<keyword evidence="5 9" id="KW-0547">Nucleotide-binding</keyword>
<evidence type="ECO:0000256" key="5">
    <source>
        <dbReference type="ARBA" id="ARBA00022741"/>
    </source>
</evidence>
<dbReference type="Pfam" id="PF00152">
    <property type="entry name" value="tRNA-synt_2"/>
    <property type="match status" value="1"/>
</dbReference>
<dbReference type="GO" id="GO:0006421">
    <property type="term" value="P:asparaginyl-tRNA aminoacylation"/>
    <property type="evidence" value="ECO:0007669"/>
    <property type="project" value="UniProtKB-UniRule"/>
</dbReference>
<dbReference type="InterPro" id="IPR004522">
    <property type="entry name" value="Asn-tRNA-ligase"/>
</dbReference>
<dbReference type="HAMAP" id="MF_00534">
    <property type="entry name" value="Asn_tRNA_synth"/>
    <property type="match status" value="1"/>
</dbReference>
<evidence type="ECO:0000256" key="8">
    <source>
        <dbReference type="ARBA" id="ARBA00023146"/>
    </source>
</evidence>
<keyword evidence="6 9" id="KW-0067">ATP-binding</keyword>
<comment type="subunit">
    <text evidence="2 9">Homodimer.</text>
</comment>
<comment type="subcellular location">
    <subcellularLocation>
        <location evidence="9">Cytoplasm</location>
    </subcellularLocation>
</comment>
<dbReference type="CDD" id="cd00776">
    <property type="entry name" value="AsxRS_core"/>
    <property type="match status" value="1"/>
</dbReference>
<evidence type="ECO:0000259" key="10">
    <source>
        <dbReference type="PROSITE" id="PS50862"/>
    </source>
</evidence>
<dbReference type="InterPro" id="IPR012340">
    <property type="entry name" value="NA-bd_OB-fold"/>
</dbReference>
<reference evidence="12" key="1">
    <citation type="submission" date="2017-08" db="EMBL/GenBank/DDBJ databases">
        <authorList>
            <person name="Alvarez-Ponce D."/>
            <person name="Weitzman C.L."/>
            <person name="Tillett R.L."/>
            <person name="Sandmeier F.C."/>
            <person name="Tracy C.R."/>
        </authorList>
    </citation>
    <scope>NUCLEOTIDE SEQUENCE [LARGE SCALE GENOMIC DNA]</scope>
    <source>
        <strain evidence="12">723</strain>
    </source>
</reference>
<dbReference type="GO" id="GO:0004816">
    <property type="term" value="F:asparagine-tRNA ligase activity"/>
    <property type="evidence" value="ECO:0007669"/>
    <property type="project" value="UniProtKB-UniRule"/>
</dbReference>
<evidence type="ECO:0000256" key="9">
    <source>
        <dbReference type="HAMAP-Rule" id="MF_00534"/>
    </source>
</evidence>
<evidence type="ECO:0000256" key="2">
    <source>
        <dbReference type="ARBA" id="ARBA00011738"/>
    </source>
</evidence>
<dbReference type="NCBIfam" id="NF003037">
    <property type="entry name" value="PRK03932.1"/>
    <property type="match status" value="1"/>
</dbReference>
<evidence type="ECO:0000256" key="3">
    <source>
        <dbReference type="ARBA" id="ARBA00022490"/>
    </source>
</evidence>
<dbReference type="InterPro" id="IPR004365">
    <property type="entry name" value="NA-bd_OB_tRNA"/>
</dbReference>